<dbReference type="GO" id="GO:0005216">
    <property type="term" value="F:monoatomic ion channel activity"/>
    <property type="evidence" value="ECO:0007669"/>
    <property type="project" value="InterPro"/>
</dbReference>
<accession>D3BHF3</accession>
<feature type="transmembrane region" description="Helical" evidence="6">
    <location>
        <begin position="134"/>
        <end position="153"/>
    </location>
</feature>
<keyword evidence="4 6" id="KW-0472">Membrane</keyword>
<dbReference type="Pfam" id="PF00520">
    <property type="entry name" value="Ion_trans"/>
    <property type="match status" value="1"/>
</dbReference>
<evidence type="ECO:0000259" key="7">
    <source>
        <dbReference type="Pfam" id="PF00520"/>
    </source>
</evidence>
<protein>
    <recommendedName>
        <fullName evidence="7">Ion transport domain-containing protein</fullName>
    </recommendedName>
</protein>
<evidence type="ECO:0000256" key="3">
    <source>
        <dbReference type="ARBA" id="ARBA00022989"/>
    </source>
</evidence>
<dbReference type="SUPFAM" id="SSF81324">
    <property type="entry name" value="Voltage-gated potassium channels"/>
    <property type="match status" value="1"/>
</dbReference>
<feature type="transmembrane region" description="Helical" evidence="6">
    <location>
        <begin position="200"/>
        <end position="220"/>
    </location>
</feature>
<feature type="transmembrane region" description="Helical" evidence="6">
    <location>
        <begin position="111"/>
        <end position="128"/>
    </location>
</feature>
<dbReference type="InterPro" id="IPR005821">
    <property type="entry name" value="Ion_trans_dom"/>
</dbReference>
<dbReference type="Gene3D" id="1.20.120.350">
    <property type="entry name" value="Voltage-gated potassium channels. Chain C"/>
    <property type="match status" value="1"/>
</dbReference>
<evidence type="ECO:0000256" key="5">
    <source>
        <dbReference type="SAM" id="MobiDB-lite"/>
    </source>
</evidence>
<dbReference type="InParanoid" id="D3BHF3"/>
<dbReference type="GeneID" id="31363435"/>
<name>D3BHF3_HETP5</name>
<evidence type="ECO:0000256" key="6">
    <source>
        <dbReference type="SAM" id="Phobius"/>
    </source>
</evidence>
<dbReference type="PANTHER" id="PTHR38483">
    <property type="entry name" value="CHROMOSOME 1, WHOLE GENOME SHOTGUN SEQUENCE"/>
    <property type="match status" value="1"/>
</dbReference>
<dbReference type="OMA" id="SHWIFIV"/>
<feature type="compositionally biased region" description="Low complexity" evidence="5">
    <location>
        <begin position="19"/>
        <end position="38"/>
    </location>
</feature>
<evidence type="ECO:0000256" key="4">
    <source>
        <dbReference type="ARBA" id="ARBA00023136"/>
    </source>
</evidence>
<feature type="domain" description="Ion transport" evidence="7">
    <location>
        <begin position="111"/>
        <end position="224"/>
    </location>
</feature>
<keyword evidence="3 6" id="KW-1133">Transmembrane helix</keyword>
<dbReference type="InterPro" id="IPR027359">
    <property type="entry name" value="Volt_channel_dom_sf"/>
</dbReference>
<sequence length="281" mass="31706">MSHSSPKVSSNNISYGINTVGTTSGNNNNNNSSGNSNNAILTSNNSDDEYTGLSKSGGLDNSGGIGAPSGRYSSIYDQDNTYSHSSHQSNAHHSNRTCASYADRVLFSNKYYYAYIFMIILNLILILWKTSVPSHWLFVVLDISVNIALLVEISLQITSQKSRYFKEWSNRLDLFVLVLSIAGLFMYLLSHASIAFDYEGIVIIFFTAMRYCVQFLRLLALIKRQKMRASTFNSRVDFNELKESDLVFDVDTSDYLNFIAHSITYKTFTTYLQSIILCQYN</sequence>
<dbReference type="GO" id="GO:0016020">
    <property type="term" value="C:membrane"/>
    <property type="evidence" value="ECO:0007669"/>
    <property type="project" value="UniProtKB-SubCell"/>
</dbReference>
<comment type="subcellular location">
    <subcellularLocation>
        <location evidence="1">Membrane</location>
        <topology evidence="1">Multi-pass membrane protein</topology>
    </subcellularLocation>
</comment>
<evidence type="ECO:0000313" key="8">
    <source>
        <dbReference type="EMBL" id="EFA79130.1"/>
    </source>
</evidence>
<reference evidence="8 9" key="1">
    <citation type="journal article" date="2011" name="Genome Res.">
        <title>Phylogeny-wide analysis of social amoeba genomes highlights ancient origins for complex intercellular communication.</title>
        <authorList>
            <person name="Heidel A.J."/>
            <person name="Lawal H.M."/>
            <person name="Felder M."/>
            <person name="Schilde C."/>
            <person name="Helps N.R."/>
            <person name="Tunggal B."/>
            <person name="Rivero F."/>
            <person name="John U."/>
            <person name="Schleicher M."/>
            <person name="Eichinger L."/>
            <person name="Platzer M."/>
            <person name="Noegel A.A."/>
            <person name="Schaap P."/>
            <person name="Gloeckner G."/>
        </authorList>
    </citation>
    <scope>NUCLEOTIDE SEQUENCE [LARGE SCALE GENOMIC DNA]</scope>
    <source>
        <strain evidence="9">ATCC 26659 / Pp 5 / PN500</strain>
    </source>
</reference>
<evidence type="ECO:0000313" key="9">
    <source>
        <dbReference type="Proteomes" id="UP000001396"/>
    </source>
</evidence>
<dbReference type="AlphaFoldDB" id="D3BHF3"/>
<gene>
    <name evidence="8" type="ORF">PPL_07955</name>
</gene>
<dbReference type="PANTHER" id="PTHR38483:SF1">
    <property type="entry name" value="ION TRANSPORT DOMAIN-CONTAINING PROTEIN"/>
    <property type="match status" value="1"/>
</dbReference>
<dbReference type="RefSeq" id="XP_020431252.1">
    <property type="nucleotide sequence ID" value="XM_020578788.1"/>
</dbReference>
<dbReference type="Proteomes" id="UP000001396">
    <property type="component" value="Unassembled WGS sequence"/>
</dbReference>
<feature type="region of interest" description="Disordered" evidence="5">
    <location>
        <begin position="19"/>
        <end position="41"/>
    </location>
</feature>
<feature type="transmembrane region" description="Helical" evidence="6">
    <location>
        <begin position="174"/>
        <end position="194"/>
    </location>
</feature>
<comment type="caution">
    <text evidence="8">The sequence shown here is derived from an EMBL/GenBank/DDBJ whole genome shotgun (WGS) entry which is preliminary data.</text>
</comment>
<proteinExistence type="predicted"/>
<dbReference type="EMBL" id="ADBJ01000036">
    <property type="protein sequence ID" value="EFA79130.1"/>
    <property type="molecule type" value="Genomic_DNA"/>
</dbReference>
<keyword evidence="9" id="KW-1185">Reference proteome</keyword>
<evidence type="ECO:0000256" key="1">
    <source>
        <dbReference type="ARBA" id="ARBA00004141"/>
    </source>
</evidence>
<organism evidence="8 9">
    <name type="scientific">Heterostelium pallidum (strain ATCC 26659 / Pp 5 / PN500)</name>
    <name type="common">Cellular slime mold</name>
    <name type="synonym">Polysphondylium pallidum</name>
    <dbReference type="NCBI Taxonomy" id="670386"/>
    <lineage>
        <taxon>Eukaryota</taxon>
        <taxon>Amoebozoa</taxon>
        <taxon>Evosea</taxon>
        <taxon>Eumycetozoa</taxon>
        <taxon>Dictyostelia</taxon>
        <taxon>Acytosteliales</taxon>
        <taxon>Acytosteliaceae</taxon>
        <taxon>Heterostelium</taxon>
    </lineage>
</organism>
<keyword evidence="2 6" id="KW-0812">Transmembrane</keyword>
<evidence type="ECO:0000256" key="2">
    <source>
        <dbReference type="ARBA" id="ARBA00022692"/>
    </source>
</evidence>